<keyword evidence="1" id="KW-0067">ATP-binding</keyword>
<dbReference type="PRINTS" id="PR00344">
    <property type="entry name" value="BCTRLSENSOR"/>
</dbReference>
<dbReference type="InterPro" id="IPR037401">
    <property type="entry name" value="SnoaL-like"/>
</dbReference>
<dbReference type="InterPro" id="IPR000595">
    <property type="entry name" value="cNMP-bd_dom"/>
</dbReference>
<dbReference type="PROSITE" id="PS50042">
    <property type="entry name" value="CNMP_BINDING_3"/>
    <property type="match status" value="1"/>
</dbReference>
<dbReference type="GO" id="GO:0005524">
    <property type="term" value="F:ATP binding"/>
    <property type="evidence" value="ECO:0007669"/>
    <property type="project" value="UniProtKB-KW"/>
</dbReference>
<gene>
    <name evidence="1" type="ORF">ACEZDG_03045</name>
</gene>
<reference evidence="1 2" key="1">
    <citation type="submission" date="2024-09" db="EMBL/GenBank/DDBJ databases">
        <authorList>
            <person name="Lee S.D."/>
        </authorList>
    </citation>
    <scope>NUCLEOTIDE SEQUENCE [LARGE SCALE GENOMIC DNA]</scope>
    <source>
        <strain evidence="1 2">N1-1</strain>
    </source>
</reference>
<dbReference type="Pfam" id="PF12680">
    <property type="entry name" value="SnoaL_2"/>
    <property type="match status" value="1"/>
</dbReference>
<comment type="caution">
    <text evidence="1">The sequence shown here is derived from an EMBL/GenBank/DDBJ whole genome shotgun (WGS) entry which is preliminary data.</text>
</comment>
<dbReference type="InterPro" id="IPR032710">
    <property type="entry name" value="NTF2-like_dom_sf"/>
</dbReference>
<sequence length="610" mass="65282">MSSGQALVDTLRAVPLFAGEAEEQLHWLASVGEQQRLAPGEALFRAGQPGTHFYVLLDGDLVISAELAGREQELTRHSAHPDAARAEPHKPSTAHCVTGEMALLTDSAYTANATADGPVLVLAYPKAAFLEMLNRCHSVTRQLLPALAWRAASTQEQVGSLASAAALNILAASLAHELNNPVAVVDRVARELTGIVELLVETAWSWGGAASTAEFGAVTGMIRSFVGQGWAGYDPDSPDPPQPDAIGTAEAEDALADWAAGAGAGHPELLATVMTERGLSLDELRERAGALGPAVLPAALDHLAAVLETHSMAAELAAAGSRVSALVAATRDYSNWERGPRKSFSVIDCIENALTLSRTKLGPVRVVRDYGPELPLLSGYPTELNRVWTNLIDNAVDAMGGLGTLALRVRCEEGSLVVQVVDSGSGIPADVLGHVFEPFYTTKDVGKGSGLGLHLAHQIVTQRHHGTISAHSVPGETRIEVRLPVDPDPRVEERDLTMATYDIAKLHPVFRRQMEAIDALDLEALIKNYTDDAVLLRYEGVSTGIDAVRETFTGYFTVKPKLVELQEYIETDDTIFYRAIMSLNGEPEHAFGTLVVRDGKIWRQTAGFGS</sequence>
<dbReference type="Gene3D" id="2.60.120.10">
    <property type="entry name" value="Jelly Rolls"/>
    <property type="match status" value="1"/>
</dbReference>
<dbReference type="Gene3D" id="3.10.450.50">
    <property type="match status" value="1"/>
</dbReference>
<dbReference type="PANTHER" id="PTHR43065:SF48">
    <property type="entry name" value="HISTIDINE KINASE"/>
    <property type="match status" value="1"/>
</dbReference>
<dbReference type="SMART" id="SM00387">
    <property type="entry name" value="HATPase_c"/>
    <property type="match status" value="1"/>
</dbReference>
<keyword evidence="2" id="KW-1185">Reference proteome</keyword>
<name>A0ABV6V3J3_9ACTN</name>
<dbReference type="InterPro" id="IPR004358">
    <property type="entry name" value="Sig_transdc_His_kin-like_C"/>
</dbReference>
<dbReference type="Pfam" id="PF00027">
    <property type="entry name" value="cNMP_binding"/>
    <property type="match status" value="1"/>
</dbReference>
<dbReference type="InterPro" id="IPR003594">
    <property type="entry name" value="HATPase_dom"/>
</dbReference>
<dbReference type="Gene3D" id="3.30.565.10">
    <property type="entry name" value="Histidine kinase-like ATPase, C-terminal domain"/>
    <property type="match status" value="1"/>
</dbReference>
<proteinExistence type="predicted"/>
<evidence type="ECO:0000313" key="1">
    <source>
        <dbReference type="EMBL" id="MFC1408253.1"/>
    </source>
</evidence>
<organism evidence="1 2">
    <name type="scientific">Streptacidiphilus alkalitolerans</name>
    <dbReference type="NCBI Taxonomy" id="3342712"/>
    <lineage>
        <taxon>Bacteria</taxon>
        <taxon>Bacillati</taxon>
        <taxon>Actinomycetota</taxon>
        <taxon>Actinomycetes</taxon>
        <taxon>Kitasatosporales</taxon>
        <taxon>Streptomycetaceae</taxon>
        <taxon>Streptacidiphilus</taxon>
    </lineage>
</organism>
<dbReference type="SMART" id="SM00100">
    <property type="entry name" value="cNMP"/>
    <property type="match status" value="1"/>
</dbReference>
<dbReference type="InterPro" id="IPR018490">
    <property type="entry name" value="cNMP-bd_dom_sf"/>
</dbReference>
<dbReference type="Proteomes" id="UP001592582">
    <property type="component" value="Unassembled WGS sequence"/>
</dbReference>
<dbReference type="CDD" id="cd00038">
    <property type="entry name" value="CAP_ED"/>
    <property type="match status" value="1"/>
</dbReference>
<dbReference type="SUPFAM" id="SSF51206">
    <property type="entry name" value="cAMP-binding domain-like"/>
    <property type="match status" value="1"/>
</dbReference>
<evidence type="ECO:0000313" key="2">
    <source>
        <dbReference type="Proteomes" id="UP001592582"/>
    </source>
</evidence>
<dbReference type="InterPro" id="IPR036890">
    <property type="entry name" value="HATPase_C_sf"/>
</dbReference>
<dbReference type="SUPFAM" id="SSF54427">
    <property type="entry name" value="NTF2-like"/>
    <property type="match status" value="1"/>
</dbReference>
<dbReference type="PANTHER" id="PTHR43065">
    <property type="entry name" value="SENSOR HISTIDINE KINASE"/>
    <property type="match status" value="1"/>
</dbReference>
<dbReference type="EMBL" id="JBHEZX010000001">
    <property type="protein sequence ID" value="MFC1408253.1"/>
    <property type="molecule type" value="Genomic_DNA"/>
</dbReference>
<dbReference type="InterPro" id="IPR005467">
    <property type="entry name" value="His_kinase_dom"/>
</dbReference>
<accession>A0ABV6V3J3</accession>
<protein>
    <submittedName>
        <fullName evidence="1">ATP-binding protein</fullName>
    </submittedName>
</protein>
<keyword evidence="1" id="KW-0547">Nucleotide-binding</keyword>
<dbReference type="PROSITE" id="PS50109">
    <property type="entry name" value="HIS_KIN"/>
    <property type="match status" value="1"/>
</dbReference>
<dbReference type="SUPFAM" id="SSF55874">
    <property type="entry name" value="ATPase domain of HSP90 chaperone/DNA topoisomerase II/histidine kinase"/>
    <property type="match status" value="1"/>
</dbReference>
<dbReference type="Pfam" id="PF02518">
    <property type="entry name" value="HATPase_c"/>
    <property type="match status" value="1"/>
</dbReference>
<dbReference type="InterPro" id="IPR014710">
    <property type="entry name" value="RmlC-like_jellyroll"/>
</dbReference>